<protein>
    <submittedName>
        <fullName evidence="1">Uncharacterized protein</fullName>
    </submittedName>
</protein>
<gene>
    <name evidence="1" type="ORF">BDFB_012821</name>
</gene>
<proteinExistence type="predicted"/>
<organism evidence="1 2">
    <name type="scientific">Asbolus verrucosus</name>
    <name type="common">Desert ironclad beetle</name>
    <dbReference type="NCBI Taxonomy" id="1661398"/>
    <lineage>
        <taxon>Eukaryota</taxon>
        <taxon>Metazoa</taxon>
        <taxon>Ecdysozoa</taxon>
        <taxon>Arthropoda</taxon>
        <taxon>Hexapoda</taxon>
        <taxon>Insecta</taxon>
        <taxon>Pterygota</taxon>
        <taxon>Neoptera</taxon>
        <taxon>Endopterygota</taxon>
        <taxon>Coleoptera</taxon>
        <taxon>Polyphaga</taxon>
        <taxon>Cucujiformia</taxon>
        <taxon>Tenebrionidae</taxon>
        <taxon>Pimeliinae</taxon>
        <taxon>Asbolus</taxon>
    </lineage>
</organism>
<comment type="caution">
    <text evidence="1">The sequence shown here is derived from an EMBL/GenBank/DDBJ whole genome shotgun (WGS) entry which is preliminary data.</text>
</comment>
<name>A0A482VK17_ASBVE</name>
<dbReference type="AlphaFoldDB" id="A0A482VK17"/>
<keyword evidence="2" id="KW-1185">Reference proteome</keyword>
<evidence type="ECO:0000313" key="1">
    <source>
        <dbReference type="EMBL" id="RZC32946.1"/>
    </source>
</evidence>
<sequence>MKNGIFLCKLALKNFGNAVVVRETGSIDNKKSTGRPKKRISEVVEEVLWATPLKSILKLSQHLSCGKIRLKILPPDFIARDNAAAHTANQTIGFLRQSSFDKCEFMASQIP</sequence>
<dbReference type="EMBL" id="QDEB01093165">
    <property type="protein sequence ID" value="RZC32946.1"/>
    <property type="molecule type" value="Genomic_DNA"/>
</dbReference>
<accession>A0A482VK17</accession>
<evidence type="ECO:0000313" key="2">
    <source>
        <dbReference type="Proteomes" id="UP000292052"/>
    </source>
</evidence>
<dbReference type="Proteomes" id="UP000292052">
    <property type="component" value="Unassembled WGS sequence"/>
</dbReference>
<reference evidence="1 2" key="1">
    <citation type="submission" date="2017-03" db="EMBL/GenBank/DDBJ databases">
        <title>Genome of the blue death feigning beetle - Asbolus verrucosus.</title>
        <authorList>
            <person name="Rider S.D."/>
        </authorList>
    </citation>
    <scope>NUCLEOTIDE SEQUENCE [LARGE SCALE GENOMIC DNA]</scope>
    <source>
        <strain evidence="1">Butters</strain>
        <tissue evidence="1">Head and leg muscle</tissue>
    </source>
</reference>